<dbReference type="AlphaFoldDB" id="A0ABC9TY77"/>
<accession>A0ABC9TY77</accession>
<feature type="transmembrane region" description="Helical" evidence="6">
    <location>
        <begin position="20"/>
        <end position="41"/>
    </location>
</feature>
<dbReference type="InterPro" id="IPR050367">
    <property type="entry name" value="APC_superfamily"/>
</dbReference>
<feature type="transmembrane region" description="Helical" evidence="6">
    <location>
        <begin position="392"/>
        <end position="409"/>
    </location>
</feature>
<comment type="subcellular location">
    <subcellularLocation>
        <location evidence="1">Cell membrane</location>
        <topology evidence="1">Multi-pass membrane protein</topology>
    </subcellularLocation>
</comment>
<feature type="transmembrane region" description="Helical" evidence="6">
    <location>
        <begin position="350"/>
        <end position="371"/>
    </location>
</feature>
<keyword evidence="2" id="KW-1003">Cell membrane</keyword>
<name>A0ABC9TY77_CLOSY</name>
<dbReference type="Gene3D" id="1.20.1740.10">
    <property type="entry name" value="Amino acid/polyamine transporter I"/>
    <property type="match status" value="1"/>
</dbReference>
<dbReference type="PANTHER" id="PTHR42770:SF7">
    <property type="entry name" value="MEMBRANE PROTEIN"/>
    <property type="match status" value="1"/>
</dbReference>
<feature type="transmembrane region" description="Helical" evidence="6">
    <location>
        <begin position="98"/>
        <end position="121"/>
    </location>
</feature>
<sequence length="456" mass="49367">MKGAIMSEKLTSTKDLKRVLGFWDLMAIATGAIIGSGIMSLTGIGIGRTGRSIFVAFIIGGFITLLARSPQIFLNSVARFRGGDYSMVGTLLGPRWTGTYSMISLLTSVTLSMYALSFADYAMPFLPWITRKAIALGILTLLFAINVFGVNVFAKFQTLAVALLIISLTIFTVIGLTRLDPNYFEKSSWMTGGFRGLWRAAILMSYTCDGAQGITSLSAEAKNPTKDIPRVMLLSTVGIAVFYGLLGVVAAGVLPVEQVANQPLTVVAGTILSKPLYYLFVIGGAWMALITTLNSSIASCTKPLMQACNDGWYPLSLARLHPKFRTPIILLGIYYVIGFVPIVLDFDIGVISDITITVGSITKFMIVLSLLRLPKVMPEAWKKSDFYISNTALKAIGILDLCVIIFSGFMSSVELPLPLLAANLAVVAFAFVFGRVRFNSGKVNVEVSYELPDSEK</sequence>
<feature type="transmembrane region" description="Helical" evidence="6">
    <location>
        <begin position="415"/>
        <end position="434"/>
    </location>
</feature>
<comment type="caution">
    <text evidence="7">The sequence shown here is derived from an EMBL/GenBank/DDBJ whole genome shotgun (WGS) entry which is preliminary data.</text>
</comment>
<feature type="transmembrane region" description="Helical" evidence="6">
    <location>
        <begin position="133"/>
        <end position="153"/>
    </location>
</feature>
<keyword evidence="5 6" id="KW-0472">Membrane</keyword>
<keyword evidence="3 6" id="KW-0812">Transmembrane</keyword>
<evidence type="ECO:0000313" key="8">
    <source>
        <dbReference type="Proteomes" id="UP000016491"/>
    </source>
</evidence>
<evidence type="ECO:0000256" key="4">
    <source>
        <dbReference type="ARBA" id="ARBA00022989"/>
    </source>
</evidence>
<feature type="transmembrane region" description="Helical" evidence="6">
    <location>
        <begin position="231"/>
        <end position="256"/>
    </location>
</feature>
<dbReference type="InterPro" id="IPR002293">
    <property type="entry name" value="AA/rel_permease1"/>
</dbReference>
<dbReference type="PANTHER" id="PTHR42770">
    <property type="entry name" value="AMINO ACID TRANSPORTER-RELATED"/>
    <property type="match status" value="1"/>
</dbReference>
<organism evidence="7 8">
    <name type="scientific">[Clostridium] symbiosum ATCC 14940</name>
    <dbReference type="NCBI Taxonomy" id="411472"/>
    <lineage>
        <taxon>Bacteria</taxon>
        <taxon>Bacillati</taxon>
        <taxon>Bacillota</taxon>
        <taxon>Clostridia</taxon>
        <taxon>Lachnospirales</taxon>
        <taxon>Lachnospiraceae</taxon>
        <taxon>Otoolea</taxon>
    </lineage>
</organism>
<evidence type="ECO:0000256" key="1">
    <source>
        <dbReference type="ARBA" id="ARBA00004651"/>
    </source>
</evidence>
<dbReference type="Proteomes" id="UP000016491">
    <property type="component" value="Unassembled WGS sequence"/>
</dbReference>
<dbReference type="PIRSF" id="PIRSF006060">
    <property type="entry name" value="AA_transporter"/>
    <property type="match status" value="1"/>
</dbReference>
<dbReference type="GO" id="GO:0005886">
    <property type="term" value="C:plasma membrane"/>
    <property type="evidence" value="ECO:0007669"/>
    <property type="project" value="UniProtKB-SubCell"/>
</dbReference>
<proteinExistence type="predicted"/>
<feature type="transmembrane region" description="Helical" evidence="6">
    <location>
        <begin position="53"/>
        <end position="78"/>
    </location>
</feature>
<dbReference type="EMBL" id="AWSU01000162">
    <property type="protein sequence ID" value="ERI77259.1"/>
    <property type="molecule type" value="Genomic_DNA"/>
</dbReference>
<feature type="transmembrane region" description="Helical" evidence="6">
    <location>
        <begin position="159"/>
        <end position="179"/>
    </location>
</feature>
<keyword evidence="4 6" id="KW-1133">Transmembrane helix</keyword>
<reference evidence="7 8" key="1">
    <citation type="submission" date="2013-07" db="EMBL/GenBank/DDBJ databases">
        <authorList>
            <person name="Weinstock G."/>
            <person name="Sodergren E."/>
            <person name="Wylie T."/>
            <person name="Fulton L."/>
            <person name="Fulton R."/>
            <person name="Fronick C."/>
            <person name="O'Laughlin M."/>
            <person name="Godfrey J."/>
            <person name="Miner T."/>
            <person name="Herter B."/>
            <person name="Appelbaum E."/>
            <person name="Cordes M."/>
            <person name="Lek S."/>
            <person name="Wollam A."/>
            <person name="Pepin K.H."/>
            <person name="Palsikar V.B."/>
            <person name="Mitreva M."/>
            <person name="Wilson R.K."/>
        </authorList>
    </citation>
    <scope>NUCLEOTIDE SEQUENCE [LARGE SCALE GENOMIC DNA]</scope>
    <source>
        <strain evidence="7 8">ATCC 14940</strain>
    </source>
</reference>
<feature type="transmembrane region" description="Helical" evidence="6">
    <location>
        <begin position="276"/>
        <end position="297"/>
    </location>
</feature>
<evidence type="ECO:0000313" key="7">
    <source>
        <dbReference type="EMBL" id="ERI77259.1"/>
    </source>
</evidence>
<evidence type="ECO:0000256" key="3">
    <source>
        <dbReference type="ARBA" id="ARBA00022692"/>
    </source>
</evidence>
<dbReference type="Pfam" id="PF13520">
    <property type="entry name" value="AA_permease_2"/>
    <property type="match status" value="1"/>
</dbReference>
<evidence type="ECO:0000256" key="5">
    <source>
        <dbReference type="ARBA" id="ARBA00023136"/>
    </source>
</evidence>
<evidence type="ECO:0000256" key="6">
    <source>
        <dbReference type="SAM" id="Phobius"/>
    </source>
</evidence>
<evidence type="ECO:0000256" key="2">
    <source>
        <dbReference type="ARBA" id="ARBA00022475"/>
    </source>
</evidence>
<feature type="transmembrane region" description="Helical" evidence="6">
    <location>
        <begin position="324"/>
        <end position="344"/>
    </location>
</feature>
<gene>
    <name evidence="7" type="ORF">CLOSYM_02157</name>
</gene>
<protein>
    <submittedName>
        <fullName evidence="7">Amino acid permease</fullName>
    </submittedName>
</protein>